<reference evidence="9" key="1">
    <citation type="submission" date="2021-06" db="EMBL/GenBank/DDBJ databases">
        <title>Comparative genomics, transcriptomics and evolutionary studies reveal genomic signatures of adaptation to plant cell wall in hemibiotrophic fungi.</title>
        <authorList>
            <consortium name="DOE Joint Genome Institute"/>
            <person name="Baroncelli R."/>
            <person name="Diaz J.F."/>
            <person name="Benocci T."/>
            <person name="Peng M."/>
            <person name="Battaglia E."/>
            <person name="Haridas S."/>
            <person name="Andreopoulos W."/>
            <person name="Labutti K."/>
            <person name="Pangilinan J."/>
            <person name="Floch G.L."/>
            <person name="Makela M.R."/>
            <person name="Henrissat B."/>
            <person name="Grigoriev I.V."/>
            <person name="Crouch J.A."/>
            <person name="De Vries R.P."/>
            <person name="Sukno S.A."/>
            <person name="Thon M.R."/>
        </authorList>
    </citation>
    <scope>NUCLEOTIDE SEQUENCE</scope>
    <source>
        <strain evidence="9">MAFF235873</strain>
    </source>
</reference>
<evidence type="ECO:0000256" key="5">
    <source>
        <dbReference type="ARBA" id="ARBA00038359"/>
    </source>
</evidence>
<dbReference type="PANTHER" id="PTHR33048:SF129">
    <property type="entry name" value="INTEGRAL MEMBRANE PROTEIN-RELATED"/>
    <property type="match status" value="1"/>
</dbReference>
<organism evidence="9 10">
    <name type="scientific">Colletotrichum zoysiae</name>
    <dbReference type="NCBI Taxonomy" id="1216348"/>
    <lineage>
        <taxon>Eukaryota</taxon>
        <taxon>Fungi</taxon>
        <taxon>Dikarya</taxon>
        <taxon>Ascomycota</taxon>
        <taxon>Pezizomycotina</taxon>
        <taxon>Sordariomycetes</taxon>
        <taxon>Hypocreomycetidae</taxon>
        <taxon>Glomerellales</taxon>
        <taxon>Glomerellaceae</taxon>
        <taxon>Colletotrichum</taxon>
        <taxon>Colletotrichum graminicola species complex</taxon>
    </lineage>
</organism>
<dbReference type="InterPro" id="IPR052337">
    <property type="entry name" value="SAT4-like"/>
</dbReference>
<evidence type="ECO:0000256" key="7">
    <source>
        <dbReference type="SAM" id="Phobius"/>
    </source>
</evidence>
<evidence type="ECO:0000313" key="9">
    <source>
        <dbReference type="EMBL" id="KAK2028435.1"/>
    </source>
</evidence>
<keyword evidence="4 7" id="KW-0472">Membrane</keyword>
<evidence type="ECO:0000256" key="1">
    <source>
        <dbReference type="ARBA" id="ARBA00004141"/>
    </source>
</evidence>
<comment type="similarity">
    <text evidence="5">Belongs to the SAT4 family.</text>
</comment>
<feature type="transmembrane region" description="Helical" evidence="7">
    <location>
        <begin position="230"/>
        <end position="249"/>
    </location>
</feature>
<feature type="transmembrane region" description="Helical" evidence="7">
    <location>
        <begin position="174"/>
        <end position="196"/>
    </location>
</feature>
<evidence type="ECO:0000313" key="10">
    <source>
        <dbReference type="Proteomes" id="UP001232148"/>
    </source>
</evidence>
<dbReference type="Pfam" id="PF20684">
    <property type="entry name" value="Fung_rhodopsin"/>
    <property type="match status" value="1"/>
</dbReference>
<proteinExistence type="inferred from homology"/>
<dbReference type="GO" id="GO:0016020">
    <property type="term" value="C:membrane"/>
    <property type="evidence" value="ECO:0007669"/>
    <property type="project" value="UniProtKB-SubCell"/>
</dbReference>
<protein>
    <recommendedName>
        <fullName evidence="8">Rhodopsin domain-containing protein</fullName>
    </recommendedName>
</protein>
<evidence type="ECO:0000256" key="4">
    <source>
        <dbReference type="ARBA" id="ARBA00023136"/>
    </source>
</evidence>
<feature type="transmembrane region" description="Helical" evidence="7">
    <location>
        <begin position="59"/>
        <end position="81"/>
    </location>
</feature>
<name>A0AAD9HGF1_9PEZI</name>
<evidence type="ECO:0000259" key="8">
    <source>
        <dbReference type="Pfam" id="PF20684"/>
    </source>
</evidence>
<feature type="transmembrane region" description="Helical" evidence="7">
    <location>
        <begin position="261"/>
        <end position="280"/>
    </location>
</feature>
<evidence type="ECO:0000256" key="2">
    <source>
        <dbReference type="ARBA" id="ARBA00022692"/>
    </source>
</evidence>
<dbReference type="PANTHER" id="PTHR33048">
    <property type="entry name" value="PTH11-LIKE INTEGRAL MEMBRANE PROTEIN (AFU_ORTHOLOGUE AFUA_5G11245)"/>
    <property type="match status" value="1"/>
</dbReference>
<dbReference type="InterPro" id="IPR049326">
    <property type="entry name" value="Rhodopsin_dom_fungi"/>
</dbReference>
<comment type="subcellular location">
    <subcellularLocation>
        <location evidence="1">Membrane</location>
        <topology evidence="1">Multi-pass membrane protein</topology>
    </subcellularLocation>
</comment>
<dbReference type="EMBL" id="MU842878">
    <property type="protein sequence ID" value="KAK2028435.1"/>
    <property type="molecule type" value="Genomic_DNA"/>
</dbReference>
<comment type="caution">
    <text evidence="9">The sequence shown here is derived from an EMBL/GenBank/DDBJ whole genome shotgun (WGS) entry which is preliminary data.</text>
</comment>
<feature type="transmembrane region" description="Helical" evidence="7">
    <location>
        <begin position="292"/>
        <end position="315"/>
    </location>
</feature>
<dbReference type="AlphaFoldDB" id="A0AAD9HGF1"/>
<evidence type="ECO:0000256" key="3">
    <source>
        <dbReference type="ARBA" id="ARBA00022989"/>
    </source>
</evidence>
<feature type="region of interest" description="Disordered" evidence="6">
    <location>
        <begin position="334"/>
        <end position="359"/>
    </location>
</feature>
<feature type="compositionally biased region" description="Polar residues" evidence="6">
    <location>
        <begin position="341"/>
        <end position="359"/>
    </location>
</feature>
<dbReference type="Proteomes" id="UP001232148">
    <property type="component" value="Unassembled WGS sequence"/>
</dbReference>
<gene>
    <name evidence="9" type="ORF">LX32DRAFT_590699</name>
</gene>
<feature type="domain" description="Rhodopsin" evidence="8">
    <location>
        <begin position="77"/>
        <end position="317"/>
    </location>
</feature>
<accession>A0AAD9HGF1</accession>
<keyword evidence="3 7" id="KW-1133">Transmembrane helix</keyword>
<feature type="transmembrane region" description="Helical" evidence="7">
    <location>
        <begin position="144"/>
        <end position="162"/>
    </location>
</feature>
<keyword evidence="10" id="KW-1185">Reference proteome</keyword>
<feature type="transmembrane region" description="Helical" evidence="7">
    <location>
        <begin position="93"/>
        <end position="116"/>
    </location>
</feature>
<evidence type="ECO:0000256" key="6">
    <source>
        <dbReference type="SAM" id="MobiDB-lite"/>
    </source>
</evidence>
<keyword evidence="2 7" id="KW-0812">Transmembrane</keyword>
<sequence>MPKTTTSAKIGKPPNNARDYNIVKGIYRQYGITSLDPSMGFVLAAKPPENAGHESKRPAIIAGMVIVIIAIVAPVAARLWVRGRGAQTRIEWDDWVLCVGAALGVVYPILQILVVVNAGAGTHIWENTYADYQLYSHYLTVCRFIYYPIVGIIKISIILLIRRLVETAYCTWRILADIFLGSLVAFILLSVFWNIFICKPARAVWDTEFVGMLKEPATCGNQILQAKVLGTIHVVQSGLLLATPIIILWRVRIARAKKIRLFAIWAVGGLSVTGGVLQQIQPFVSSDIFWDYTIILRWTTLDISMGVLTACLPVLDEAIMGSWKAAKLKLGVSNRDKEHSQGTSGTCPDTRSSGPQNTYASSMHNIVEKDDGDNMHVQQVSPQGDNSSHLIQDTLGNFGRNRIDSIV</sequence>